<organism evidence="1 2">
    <name type="scientific">Brumimicrobium oceani</name>
    <dbReference type="NCBI Taxonomy" id="2100725"/>
    <lineage>
        <taxon>Bacteria</taxon>
        <taxon>Pseudomonadati</taxon>
        <taxon>Bacteroidota</taxon>
        <taxon>Flavobacteriia</taxon>
        <taxon>Flavobacteriales</taxon>
        <taxon>Crocinitomicaceae</taxon>
        <taxon>Brumimicrobium</taxon>
    </lineage>
</organism>
<reference evidence="1 2" key="1">
    <citation type="submission" date="2018-05" db="EMBL/GenBank/DDBJ databases">
        <title>Brumimicrobium oceani sp. nov., isolated from coastal sediment.</title>
        <authorList>
            <person name="Kou Y."/>
        </authorList>
    </citation>
    <scope>NUCLEOTIDE SEQUENCE [LARGE SCALE GENOMIC DNA]</scope>
    <source>
        <strain evidence="1 2">C305</strain>
    </source>
</reference>
<name>A0A2U2XB10_9FLAO</name>
<accession>A0A2U2XB10</accession>
<sequence length="98" mass="10433">MTSLFALNANAQVNVGTGTLTGQALPIEPYYGYSYSQSIYLASEINANGSITGITFYTDAGTIISNSNDWVVYLGHTTKSSFTSSSDWVSGLTQSLTE</sequence>
<proteinExistence type="predicted"/>
<protein>
    <submittedName>
        <fullName evidence="1">Uncharacterized protein</fullName>
    </submittedName>
</protein>
<comment type="caution">
    <text evidence="1">The sequence shown here is derived from an EMBL/GenBank/DDBJ whole genome shotgun (WGS) entry which is preliminary data.</text>
</comment>
<dbReference type="EMBL" id="QFRJ01000009">
    <property type="protein sequence ID" value="PWH84947.1"/>
    <property type="molecule type" value="Genomic_DNA"/>
</dbReference>
<evidence type="ECO:0000313" key="2">
    <source>
        <dbReference type="Proteomes" id="UP000245370"/>
    </source>
</evidence>
<keyword evidence="2" id="KW-1185">Reference proteome</keyword>
<dbReference type="AlphaFoldDB" id="A0A2U2XB10"/>
<reference evidence="1 2" key="2">
    <citation type="submission" date="2018-05" db="EMBL/GenBank/DDBJ databases">
        <authorList>
            <person name="Lanie J.A."/>
            <person name="Ng W.-L."/>
            <person name="Kazmierczak K.M."/>
            <person name="Andrzejewski T.M."/>
            <person name="Davidsen T.M."/>
            <person name="Wayne K.J."/>
            <person name="Tettelin H."/>
            <person name="Glass J.I."/>
            <person name="Rusch D."/>
            <person name="Podicherti R."/>
            <person name="Tsui H.-C.T."/>
            <person name="Winkler M.E."/>
        </authorList>
    </citation>
    <scope>NUCLEOTIDE SEQUENCE [LARGE SCALE GENOMIC DNA]</scope>
    <source>
        <strain evidence="1 2">C305</strain>
    </source>
</reference>
<dbReference type="Proteomes" id="UP000245370">
    <property type="component" value="Unassembled WGS sequence"/>
</dbReference>
<evidence type="ECO:0000313" key="1">
    <source>
        <dbReference type="EMBL" id="PWH84947.1"/>
    </source>
</evidence>
<gene>
    <name evidence="1" type="ORF">DIT68_11275</name>
</gene>